<evidence type="ECO:0000313" key="3">
    <source>
        <dbReference type="Proteomes" id="UP000427769"/>
    </source>
</evidence>
<dbReference type="EMBL" id="AP021875">
    <property type="protein sequence ID" value="BBO75029.1"/>
    <property type="molecule type" value="Genomic_DNA"/>
</dbReference>
<gene>
    <name evidence="2" type="ORF">DSCW_24460</name>
</gene>
<organism evidence="2 3">
    <name type="scientific">Desulfosarcina widdelii</name>
    <dbReference type="NCBI Taxonomy" id="947919"/>
    <lineage>
        <taxon>Bacteria</taxon>
        <taxon>Pseudomonadati</taxon>
        <taxon>Thermodesulfobacteriota</taxon>
        <taxon>Desulfobacteria</taxon>
        <taxon>Desulfobacterales</taxon>
        <taxon>Desulfosarcinaceae</taxon>
        <taxon>Desulfosarcina</taxon>
    </lineage>
</organism>
<reference evidence="2 3" key="1">
    <citation type="submission" date="2019-11" db="EMBL/GenBank/DDBJ databases">
        <title>Comparative genomics of hydrocarbon-degrading Desulfosarcina strains.</title>
        <authorList>
            <person name="Watanabe M."/>
            <person name="Kojima H."/>
            <person name="Fukui M."/>
        </authorList>
    </citation>
    <scope>NUCLEOTIDE SEQUENCE [LARGE SCALE GENOMIC DNA]</scope>
    <source>
        <strain evidence="2 3">PP31</strain>
    </source>
</reference>
<dbReference type="KEGG" id="dwd:DSCW_24460"/>
<keyword evidence="1" id="KW-1133">Transmembrane helix</keyword>
<sequence length="86" mass="9466">MKEKSKSDLLFRKAFIPWYDTELSMLLTLVFAVVVLLFSITGVAAGLDTPRYSGYIWIPCMLGALSLVVTVSTLIRLIRRGTPGSG</sequence>
<accession>A0A5K7Z447</accession>
<dbReference type="AlphaFoldDB" id="A0A5K7Z447"/>
<dbReference type="Proteomes" id="UP000427769">
    <property type="component" value="Chromosome"/>
</dbReference>
<dbReference type="RefSeq" id="WP_155303988.1">
    <property type="nucleotide sequence ID" value="NZ_AP021875.1"/>
</dbReference>
<protein>
    <submittedName>
        <fullName evidence="2">Uncharacterized protein</fullName>
    </submittedName>
</protein>
<evidence type="ECO:0000313" key="2">
    <source>
        <dbReference type="EMBL" id="BBO75029.1"/>
    </source>
</evidence>
<keyword evidence="1" id="KW-0812">Transmembrane</keyword>
<evidence type="ECO:0000256" key="1">
    <source>
        <dbReference type="SAM" id="Phobius"/>
    </source>
</evidence>
<dbReference type="OrthoDB" id="5420851at2"/>
<proteinExistence type="predicted"/>
<name>A0A5K7Z447_9BACT</name>
<keyword evidence="3" id="KW-1185">Reference proteome</keyword>
<keyword evidence="1" id="KW-0472">Membrane</keyword>
<feature type="transmembrane region" description="Helical" evidence="1">
    <location>
        <begin position="55"/>
        <end position="78"/>
    </location>
</feature>